<dbReference type="EMBL" id="JALKCH010000007">
    <property type="protein sequence ID" value="MCK0197608.1"/>
    <property type="molecule type" value="Genomic_DNA"/>
</dbReference>
<evidence type="ECO:0000313" key="2">
    <source>
        <dbReference type="Proteomes" id="UP001203284"/>
    </source>
</evidence>
<evidence type="ECO:0000313" key="1">
    <source>
        <dbReference type="EMBL" id="MCK0197608.1"/>
    </source>
</evidence>
<dbReference type="Proteomes" id="UP001203284">
    <property type="component" value="Unassembled WGS sequence"/>
</dbReference>
<dbReference type="Gene3D" id="1.10.10.10">
    <property type="entry name" value="Winged helix-like DNA-binding domain superfamily/Winged helix DNA-binding domain"/>
    <property type="match status" value="1"/>
</dbReference>
<evidence type="ECO:0008006" key="3">
    <source>
        <dbReference type="Google" id="ProtNLM"/>
    </source>
</evidence>
<comment type="caution">
    <text evidence="1">The sequence shown here is derived from an EMBL/GenBank/DDBJ whole genome shotgun (WGS) entry which is preliminary data.</text>
</comment>
<dbReference type="RefSeq" id="WP_247029469.1">
    <property type="nucleotide sequence ID" value="NZ_JALKCH010000007.1"/>
</dbReference>
<protein>
    <recommendedName>
        <fullName evidence="3">MarR family transcriptional regulator</fullName>
    </recommendedName>
</protein>
<reference evidence="1 2" key="1">
    <citation type="submission" date="2022-04" db="EMBL/GenBank/DDBJ databases">
        <authorList>
            <person name="Grouzdev D.S."/>
            <person name="Pantiukh K.S."/>
            <person name="Krutkina M.S."/>
        </authorList>
    </citation>
    <scope>NUCLEOTIDE SEQUENCE [LARGE SCALE GENOMIC DNA]</scope>
    <source>
        <strain evidence="1 2">6x-1</strain>
    </source>
</reference>
<accession>A0ABT0DCB7</accession>
<gene>
    <name evidence="1" type="ORF">MWN34_11865</name>
</gene>
<keyword evidence="2" id="KW-1185">Reference proteome</keyword>
<dbReference type="InterPro" id="IPR036390">
    <property type="entry name" value="WH_DNA-bd_sf"/>
</dbReference>
<dbReference type="InterPro" id="IPR036388">
    <property type="entry name" value="WH-like_DNA-bd_sf"/>
</dbReference>
<dbReference type="SUPFAM" id="SSF46785">
    <property type="entry name" value="Winged helix' DNA-binding domain"/>
    <property type="match status" value="1"/>
</dbReference>
<sequence>MTAPFQPALPVALLPAHAWEAGSDIRPALPDSVSVDAALRSEIMAHPRFCATARQAATVIADSYRGRFIVNQIISDRGRFCLGLLVVDFTHRENAPIGFTSTEMKAEAARLGLCSAGRVDAFLATLRLFGLLAPVPDDDRRRRRLMVTEKLMALHRTRWEALFAVLAEIAPDLRGASRRFHDSRFAAAYVRALLAPIYQGWRAADATPELSALTDRNMGAIIPLALLETAYGAAPMSVAGLARSFGVSRSHVQKLLETAEDAGLVVRPDPRLGFIATPALVRASHGFIAALMARQIAAARQDLHGAGSEDRMAGIGANPF</sequence>
<organism evidence="1 2">
    <name type="scientific">Ancylobacter crimeensis</name>
    <dbReference type="NCBI Taxonomy" id="2579147"/>
    <lineage>
        <taxon>Bacteria</taxon>
        <taxon>Pseudomonadati</taxon>
        <taxon>Pseudomonadota</taxon>
        <taxon>Alphaproteobacteria</taxon>
        <taxon>Hyphomicrobiales</taxon>
        <taxon>Xanthobacteraceae</taxon>
        <taxon>Ancylobacter</taxon>
    </lineage>
</organism>
<proteinExistence type="predicted"/>
<name>A0ABT0DCB7_9HYPH</name>